<dbReference type="Gene3D" id="3.10.560.10">
    <property type="entry name" value="Outer membrane lipoprotein wza domain like"/>
    <property type="match status" value="1"/>
</dbReference>
<evidence type="ECO:0000259" key="1">
    <source>
        <dbReference type="SMART" id="SM00278"/>
    </source>
</evidence>
<dbReference type="KEGG" id="abat:CFX1CAM_1284"/>
<reference evidence="3" key="1">
    <citation type="submission" date="2017-05" db="EMBL/GenBank/DDBJ databases">
        <authorList>
            <person name="Kirkegaard R."/>
            <person name="Mcilroy J S."/>
        </authorList>
    </citation>
    <scope>NUCLEOTIDE SEQUENCE [LARGE SCALE GENOMIC DNA]</scope>
</reference>
<feature type="domain" description="Helix-hairpin-helix DNA-binding motif class 1" evidence="1">
    <location>
        <begin position="149"/>
        <end position="168"/>
    </location>
</feature>
<protein>
    <submittedName>
        <fullName evidence="2">Putative ComE operon protein 1</fullName>
    </submittedName>
</protein>
<feature type="domain" description="Helix-hairpin-helix DNA-binding motif class 1" evidence="1">
    <location>
        <begin position="179"/>
        <end position="198"/>
    </location>
</feature>
<name>A0A1Y6K6Y1_9CHLR</name>
<dbReference type="InterPro" id="IPR051675">
    <property type="entry name" value="Endo/Exo/Phosphatase_dom_1"/>
</dbReference>
<sequence>MKPWSFILAGVLIGLLAAGAILLISQPERGVPITLSPPPTPTHTPLPKPTATSVPIQVLIKGEIVNPGTYALDREARLRDLIEMAGGLTEKADAVRINDAFLLRDGDYFYIPLEGESIPETARNAPGNNPLDNPAYFDYPLDLNTASQEALESLPGIGPAKATDIINYREQYGPFETIDELINVPGIGPSILESIREYLTIGN</sequence>
<dbReference type="InterPro" id="IPR019554">
    <property type="entry name" value="Soluble_ligand-bd"/>
</dbReference>
<dbReference type="GO" id="GO:0003677">
    <property type="term" value="F:DNA binding"/>
    <property type="evidence" value="ECO:0007669"/>
    <property type="project" value="InterPro"/>
</dbReference>
<dbReference type="InterPro" id="IPR010994">
    <property type="entry name" value="RuvA_2-like"/>
</dbReference>
<dbReference type="Pfam" id="PF10531">
    <property type="entry name" value="SLBB"/>
    <property type="match status" value="1"/>
</dbReference>
<dbReference type="NCBIfam" id="TIGR00426">
    <property type="entry name" value="competence protein ComEA helix-hairpin-helix repeat region"/>
    <property type="match status" value="1"/>
</dbReference>
<organism evidence="2 3">
    <name type="scientific">Candidatus Brevifilum fermentans</name>
    <dbReference type="NCBI Taxonomy" id="1986204"/>
    <lineage>
        <taxon>Bacteria</taxon>
        <taxon>Bacillati</taxon>
        <taxon>Chloroflexota</taxon>
        <taxon>Anaerolineae</taxon>
        <taxon>Anaerolineales</taxon>
        <taxon>Anaerolineaceae</taxon>
        <taxon>Candidatus Brevifilum</taxon>
    </lineage>
</organism>
<dbReference type="Proteomes" id="UP000195514">
    <property type="component" value="Chromosome I"/>
</dbReference>
<keyword evidence="3" id="KW-1185">Reference proteome</keyword>
<dbReference type="SUPFAM" id="SSF47781">
    <property type="entry name" value="RuvA domain 2-like"/>
    <property type="match status" value="1"/>
</dbReference>
<gene>
    <name evidence="2" type="ORF">CFX1CAM_1284</name>
</gene>
<dbReference type="Pfam" id="PF12836">
    <property type="entry name" value="HHH_3"/>
    <property type="match status" value="1"/>
</dbReference>
<evidence type="ECO:0000313" key="2">
    <source>
        <dbReference type="EMBL" id="SMX54349.1"/>
    </source>
</evidence>
<dbReference type="Gene3D" id="1.10.150.320">
    <property type="entry name" value="Photosystem II 12 kDa extrinsic protein"/>
    <property type="match status" value="1"/>
</dbReference>
<evidence type="ECO:0000313" key="3">
    <source>
        <dbReference type="Proteomes" id="UP000195514"/>
    </source>
</evidence>
<dbReference type="EMBL" id="LT859958">
    <property type="protein sequence ID" value="SMX54349.1"/>
    <property type="molecule type" value="Genomic_DNA"/>
</dbReference>
<accession>A0A1Y6K6Y1</accession>
<dbReference type="GO" id="GO:0006281">
    <property type="term" value="P:DNA repair"/>
    <property type="evidence" value="ECO:0007669"/>
    <property type="project" value="InterPro"/>
</dbReference>
<dbReference type="InterPro" id="IPR004509">
    <property type="entry name" value="Competence_ComEA_HhH"/>
</dbReference>
<dbReference type="PANTHER" id="PTHR21180:SF32">
    <property type="entry name" value="ENDONUCLEASE_EXONUCLEASE_PHOSPHATASE FAMILY DOMAIN-CONTAINING PROTEIN 1"/>
    <property type="match status" value="1"/>
</dbReference>
<dbReference type="PANTHER" id="PTHR21180">
    <property type="entry name" value="ENDONUCLEASE/EXONUCLEASE/PHOSPHATASE FAMILY DOMAIN-CONTAINING PROTEIN 1"/>
    <property type="match status" value="1"/>
</dbReference>
<dbReference type="RefSeq" id="WP_162287662.1">
    <property type="nucleotide sequence ID" value="NZ_LT859958.1"/>
</dbReference>
<proteinExistence type="predicted"/>
<dbReference type="GO" id="GO:0015628">
    <property type="term" value="P:protein secretion by the type II secretion system"/>
    <property type="evidence" value="ECO:0007669"/>
    <property type="project" value="TreeGrafter"/>
</dbReference>
<dbReference type="AlphaFoldDB" id="A0A1Y6K6Y1"/>
<dbReference type="SMART" id="SM00278">
    <property type="entry name" value="HhH1"/>
    <property type="match status" value="2"/>
</dbReference>
<dbReference type="GO" id="GO:0015627">
    <property type="term" value="C:type II protein secretion system complex"/>
    <property type="evidence" value="ECO:0007669"/>
    <property type="project" value="TreeGrafter"/>
</dbReference>
<dbReference type="InterPro" id="IPR003583">
    <property type="entry name" value="Hlx-hairpin-Hlx_DNA-bd_motif"/>
</dbReference>